<comment type="caution">
    <text evidence="1">The sequence shown here is derived from an EMBL/GenBank/DDBJ whole genome shotgun (WGS) entry which is preliminary data.</text>
</comment>
<name>A0AAV4UPN7_CAEEX</name>
<sequence length="118" mass="14147">MEQKFFRATEQCEAFRGNRFKIRVISTTRTRVFDKILISFHPLRPRFASVHPTKMLIRIEEQGALTNHRSVRSADFFEVQTMFDTTEAPMSGTILIFKMWLQLREFVKCLFRRIEKKE</sequence>
<accession>A0AAV4UPN7</accession>
<keyword evidence="2" id="KW-1185">Reference proteome</keyword>
<organism evidence="1 2">
    <name type="scientific">Caerostris extrusa</name>
    <name type="common">Bark spider</name>
    <name type="synonym">Caerostris bankana</name>
    <dbReference type="NCBI Taxonomy" id="172846"/>
    <lineage>
        <taxon>Eukaryota</taxon>
        <taxon>Metazoa</taxon>
        <taxon>Ecdysozoa</taxon>
        <taxon>Arthropoda</taxon>
        <taxon>Chelicerata</taxon>
        <taxon>Arachnida</taxon>
        <taxon>Araneae</taxon>
        <taxon>Araneomorphae</taxon>
        <taxon>Entelegynae</taxon>
        <taxon>Araneoidea</taxon>
        <taxon>Araneidae</taxon>
        <taxon>Caerostris</taxon>
    </lineage>
</organism>
<dbReference type="Proteomes" id="UP001054945">
    <property type="component" value="Unassembled WGS sequence"/>
</dbReference>
<gene>
    <name evidence="1" type="ORF">CEXT_210401</name>
</gene>
<dbReference type="EMBL" id="BPLR01013232">
    <property type="protein sequence ID" value="GIY59686.1"/>
    <property type="molecule type" value="Genomic_DNA"/>
</dbReference>
<dbReference type="AlphaFoldDB" id="A0AAV4UPN7"/>
<evidence type="ECO:0000313" key="2">
    <source>
        <dbReference type="Proteomes" id="UP001054945"/>
    </source>
</evidence>
<reference evidence="1 2" key="1">
    <citation type="submission" date="2021-06" db="EMBL/GenBank/DDBJ databases">
        <title>Caerostris extrusa draft genome.</title>
        <authorList>
            <person name="Kono N."/>
            <person name="Arakawa K."/>
        </authorList>
    </citation>
    <scope>NUCLEOTIDE SEQUENCE [LARGE SCALE GENOMIC DNA]</scope>
</reference>
<protein>
    <submittedName>
        <fullName evidence="1">Uncharacterized protein</fullName>
    </submittedName>
</protein>
<evidence type="ECO:0000313" key="1">
    <source>
        <dbReference type="EMBL" id="GIY59686.1"/>
    </source>
</evidence>
<proteinExistence type="predicted"/>